<dbReference type="Gene3D" id="1.10.10.60">
    <property type="entry name" value="Homeodomain-like"/>
    <property type="match status" value="1"/>
</dbReference>
<dbReference type="PROSITE" id="PS51293">
    <property type="entry name" value="SANT"/>
    <property type="match status" value="1"/>
</dbReference>
<comment type="subcellular location">
    <subcellularLocation>
        <location evidence="1">Nucleus</location>
    </subcellularLocation>
</comment>
<reference evidence="10 11" key="1">
    <citation type="submission" date="2022-07" db="EMBL/GenBank/DDBJ databases">
        <title>Genome-wide signatures of adaptation to extreme environments.</title>
        <authorList>
            <person name="Cho C.H."/>
            <person name="Yoon H.S."/>
        </authorList>
    </citation>
    <scope>NUCLEOTIDE SEQUENCE [LARGE SCALE GENOMIC DNA]</scope>
    <source>
        <strain evidence="10 11">108.79 E11</strain>
    </source>
</reference>
<dbReference type="FunFam" id="1.10.10.60:FF:000023">
    <property type="entry name" value="protein REVEILLE 6 isoform X1"/>
    <property type="match status" value="1"/>
</dbReference>
<keyword evidence="11" id="KW-1185">Reference proteome</keyword>
<dbReference type="AlphaFoldDB" id="A0AAV9IHK6"/>
<evidence type="ECO:0000256" key="5">
    <source>
        <dbReference type="ARBA" id="ARBA00023242"/>
    </source>
</evidence>
<dbReference type="InterPro" id="IPR006447">
    <property type="entry name" value="Myb_dom_plants"/>
</dbReference>
<dbReference type="GO" id="GO:0003677">
    <property type="term" value="F:DNA binding"/>
    <property type="evidence" value="ECO:0007669"/>
    <property type="project" value="UniProtKB-KW"/>
</dbReference>
<dbReference type="SMART" id="SM00717">
    <property type="entry name" value="SANT"/>
    <property type="match status" value="1"/>
</dbReference>
<feature type="compositionally biased region" description="Polar residues" evidence="6">
    <location>
        <begin position="46"/>
        <end position="64"/>
    </location>
</feature>
<dbReference type="InterPro" id="IPR009057">
    <property type="entry name" value="Homeodomain-like_sf"/>
</dbReference>
<feature type="region of interest" description="Disordered" evidence="6">
    <location>
        <begin position="1"/>
        <end position="111"/>
    </location>
</feature>
<dbReference type="EMBL" id="JANCYU010000044">
    <property type="protein sequence ID" value="KAK4526847.1"/>
    <property type="molecule type" value="Genomic_DNA"/>
</dbReference>
<keyword evidence="4" id="KW-0804">Transcription</keyword>
<feature type="domain" description="HTH myb-type" evidence="9">
    <location>
        <begin position="119"/>
        <end position="171"/>
    </location>
</feature>
<dbReference type="PANTHER" id="PTHR12802">
    <property type="entry name" value="SWI/SNF COMPLEX-RELATED"/>
    <property type="match status" value="1"/>
</dbReference>
<evidence type="ECO:0000256" key="1">
    <source>
        <dbReference type="ARBA" id="ARBA00004123"/>
    </source>
</evidence>
<feature type="region of interest" description="Disordered" evidence="6">
    <location>
        <begin position="176"/>
        <end position="207"/>
    </location>
</feature>
<keyword evidence="3" id="KW-0238">DNA-binding</keyword>
<dbReference type="SUPFAM" id="SSF46689">
    <property type="entry name" value="Homeodomain-like"/>
    <property type="match status" value="1"/>
</dbReference>
<protein>
    <submittedName>
        <fullName evidence="10">Uncharacterized protein</fullName>
    </submittedName>
</protein>
<comment type="caution">
    <text evidence="10">The sequence shown here is derived from an EMBL/GenBank/DDBJ whole genome shotgun (WGS) entry which is preliminary data.</text>
</comment>
<evidence type="ECO:0000259" key="7">
    <source>
        <dbReference type="PROSITE" id="PS50090"/>
    </source>
</evidence>
<feature type="compositionally biased region" description="Polar residues" evidence="6">
    <location>
        <begin position="443"/>
        <end position="463"/>
    </location>
</feature>
<dbReference type="GO" id="GO:0010468">
    <property type="term" value="P:regulation of gene expression"/>
    <property type="evidence" value="ECO:0007669"/>
    <property type="project" value="UniProtKB-ARBA"/>
</dbReference>
<dbReference type="InterPro" id="IPR017930">
    <property type="entry name" value="Myb_dom"/>
</dbReference>
<feature type="compositionally biased region" description="Polar residues" evidence="6">
    <location>
        <begin position="1"/>
        <end position="21"/>
    </location>
</feature>
<evidence type="ECO:0000259" key="8">
    <source>
        <dbReference type="PROSITE" id="PS51293"/>
    </source>
</evidence>
<dbReference type="PROSITE" id="PS50090">
    <property type="entry name" value="MYB_LIKE"/>
    <property type="match status" value="1"/>
</dbReference>
<accession>A0AAV9IHK6</accession>
<evidence type="ECO:0000256" key="3">
    <source>
        <dbReference type="ARBA" id="ARBA00023125"/>
    </source>
</evidence>
<dbReference type="InterPro" id="IPR001005">
    <property type="entry name" value="SANT/Myb"/>
</dbReference>
<keyword evidence="5" id="KW-0539">Nucleus</keyword>
<dbReference type="InterPro" id="IPR017884">
    <property type="entry name" value="SANT_dom"/>
</dbReference>
<dbReference type="NCBIfam" id="TIGR01557">
    <property type="entry name" value="myb_SHAQKYF"/>
    <property type="match status" value="1"/>
</dbReference>
<dbReference type="GO" id="GO:0005634">
    <property type="term" value="C:nucleus"/>
    <property type="evidence" value="ECO:0007669"/>
    <property type="project" value="UniProtKB-SubCell"/>
</dbReference>
<evidence type="ECO:0000256" key="2">
    <source>
        <dbReference type="ARBA" id="ARBA00023015"/>
    </source>
</evidence>
<dbReference type="PANTHER" id="PTHR12802:SF155">
    <property type="entry name" value="DEUBIQUITINASE MYSM1"/>
    <property type="match status" value="1"/>
</dbReference>
<evidence type="ECO:0000313" key="10">
    <source>
        <dbReference type="EMBL" id="KAK4526847.1"/>
    </source>
</evidence>
<evidence type="ECO:0000259" key="9">
    <source>
        <dbReference type="PROSITE" id="PS51294"/>
    </source>
</evidence>
<proteinExistence type="predicted"/>
<feature type="region of interest" description="Disordered" evidence="6">
    <location>
        <begin position="381"/>
        <end position="478"/>
    </location>
</feature>
<feature type="domain" description="Myb-like" evidence="7">
    <location>
        <begin position="117"/>
        <end position="167"/>
    </location>
</feature>
<evidence type="ECO:0000313" key="11">
    <source>
        <dbReference type="Proteomes" id="UP001300502"/>
    </source>
</evidence>
<evidence type="ECO:0000256" key="6">
    <source>
        <dbReference type="SAM" id="MobiDB-lite"/>
    </source>
</evidence>
<gene>
    <name evidence="10" type="ORF">GAYE_SCF28MG4765</name>
</gene>
<feature type="compositionally biased region" description="Polar residues" evidence="6">
    <location>
        <begin position="81"/>
        <end position="96"/>
    </location>
</feature>
<name>A0AAV9IHK6_9RHOD</name>
<dbReference type="PROSITE" id="PS51294">
    <property type="entry name" value="HTH_MYB"/>
    <property type="match status" value="1"/>
</dbReference>
<dbReference type="Pfam" id="PF00249">
    <property type="entry name" value="Myb_DNA-binding"/>
    <property type="match status" value="1"/>
</dbReference>
<dbReference type="CDD" id="cd00167">
    <property type="entry name" value="SANT"/>
    <property type="match status" value="1"/>
</dbReference>
<keyword evidence="2" id="KW-0805">Transcription regulation</keyword>
<evidence type="ECO:0000256" key="4">
    <source>
        <dbReference type="ARBA" id="ARBA00023163"/>
    </source>
</evidence>
<dbReference type="Proteomes" id="UP001300502">
    <property type="component" value="Unassembled WGS sequence"/>
</dbReference>
<organism evidence="10 11">
    <name type="scientific">Galdieria yellowstonensis</name>
    <dbReference type="NCBI Taxonomy" id="3028027"/>
    <lineage>
        <taxon>Eukaryota</taxon>
        <taxon>Rhodophyta</taxon>
        <taxon>Bangiophyceae</taxon>
        <taxon>Galdieriales</taxon>
        <taxon>Galdieriaceae</taxon>
        <taxon>Galdieria</taxon>
    </lineage>
</organism>
<sequence length="500" mass="56616">MKTLSFPSLNSPTDGVSFKDLSQQDHPQEDQGLCNLDNNNNSSSSKLHWNDQTIDNSSCSSVSKNENRPTEGGMAWHSENDVLNSRTGGESCTVESMHSVDEDTQKNTRNRRRKPYVMKKAREVWTPEEHERFVQAVHLYHRDWKQIEKYVGTKNVLQIRSHAQKYFYKVEKYQTGEYVPPPRPKRKYSHARQGEEEENTSSAQGGFMSKATCTDATESFHRRNRHVLPQAPGPPMDKWLSPLGCTSSQNSNYSTGDKNTRTNNSTENPLTFSPLCCNSIPTYHNAVFPYCSAFPPQGDMCYPWIPYTRKEEEESNSPSILYPTAAVWMQTTSGWCLVPVQPFVNNNNNHNGWTTFPYSPNGWRVANPLSFPVGTTSLETQQNNIPVDSSPPSCSTRHSSLEEEISKHHHKKDTKPCNNEDVNISPESSPSKEKEPCSDVEVNLSSSRSQNTSDPHSNSTCSDQCDKDLQTPPSTRLPQMSHLISVALQDWMEWNQDEVS</sequence>
<feature type="domain" description="SANT" evidence="8">
    <location>
        <begin position="120"/>
        <end position="171"/>
    </location>
</feature>